<dbReference type="AlphaFoldDB" id="A0A1F5WGR0"/>
<organism evidence="3 4">
    <name type="scientific">Candidatus Giovannonibacteria bacterium RIFCSPHIGHO2_02_FULL_46_20</name>
    <dbReference type="NCBI Taxonomy" id="1798338"/>
    <lineage>
        <taxon>Bacteria</taxon>
        <taxon>Candidatus Giovannoniibacteriota</taxon>
    </lineage>
</organism>
<keyword evidence="1" id="KW-0175">Coiled coil</keyword>
<accession>A0A1F5WGR0</accession>
<name>A0A1F5WGR0_9BACT</name>
<comment type="caution">
    <text evidence="3">The sequence shown here is derived from an EMBL/GenBank/DDBJ whole genome shotgun (WGS) entry which is preliminary data.</text>
</comment>
<reference evidence="3 4" key="1">
    <citation type="journal article" date="2016" name="Nat. Commun.">
        <title>Thousands of microbial genomes shed light on interconnected biogeochemical processes in an aquifer system.</title>
        <authorList>
            <person name="Anantharaman K."/>
            <person name="Brown C.T."/>
            <person name="Hug L.A."/>
            <person name="Sharon I."/>
            <person name="Castelle C.J."/>
            <person name="Probst A.J."/>
            <person name="Thomas B.C."/>
            <person name="Singh A."/>
            <person name="Wilkins M.J."/>
            <person name="Karaoz U."/>
            <person name="Brodie E.L."/>
            <person name="Williams K.H."/>
            <person name="Hubbard S.S."/>
            <person name="Banfield J.F."/>
        </authorList>
    </citation>
    <scope>NUCLEOTIDE SEQUENCE [LARGE SCALE GENOMIC DNA]</scope>
</reference>
<evidence type="ECO:0000256" key="2">
    <source>
        <dbReference type="SAM" id="MobiDB-lite"/>
    </source>
</evidence>
<dbReference type="EMBL" id="MFHQ01000001">
    <property type="protein sequence ID" value="OGF74878.1"/>
    <property type="molecule type" value="Genomic_DNA"/>
</dbReference>
<dbReference type="STRING" id="1798338.A3J56_01395"/>
<sequence>MANNKLRDKKYSDFFQCYIDGELSDQCKILIDLQNAGRVETVIEKVEKKEGKNAANEMRATLNSQQFTESQREDLREHWSDKKIQFMEQSGELPEEFFRDDIETQDRAKILGAIMNPDPQHQSSKYAQYQTLLSSAKNNPADMETLRNAVRTWPMDKREQFNREVISRASHEEVVAYMETIDRQMRSSQDARFVEELRDEKKQIFEDLAPAEKARLFKEAALKSVRDGYDAPLAEHKAMLQNATPENMSAYNAAFQNIIFETSPRNQQEMAEMASIYSLMPQEARAAYLKTSQQDQKAIDHILAIRDAAATRGDRATVQVIEQDFKGAGMISKYTQPSQRAVRQAQPKATQLGGQPESRARGGSSAQLNQEALKQAREQSGGAGEVSVSPAVREITTLPPAQGATKYIESTPQVAQEMIQKHPEYIIAMRDEASADAQARIINDIKSSKPARRFGSVKTSEERKKLFIGGDGIEALSQQEQKIILEAVADNPLQLTHLRSAIQQLSQEQQKQFYENVLAEASEQARQQYAQHVRQEKIVATQENRAVDVERLTREEQVIISKRPLMRQQAPQVDAIKPNGKKTAAAILTPPPPSATVTVAPRGKTVEGAETVAPGGTAAPAEGVPISAIETFKEKLRKARSKEELEALLKELTAYRDGLRLLRQGQLEQGLAETSYEIKNTDRLISEAELLIEEIKKQLAKFSS</sequence>
<feature type="region of interest" description="Disordered" evidence="2">
    <location>
        <begin position="334"/>
        <end position="394"/>
    </location>
</feature>
<evidence type="ECO:0000256" key="1">
    <source>
        <dbReference type="SAM" id="Coils"/>
    </source>
</evidence>
<protein>
    <submittedName>
        <fullName evidence="3">Uncharacterized protein</fullName>
    </submittedName>
</protein>
<feature type="coiled-coil region" evidence="1">
    <location>
        <begin position="638"/>
        <end position="698"/>
    </location>
</feature>
<evidence type="ECO:0000313" key="3">
    <source>
        <dbReference type="EMBL" id="OGF74878.1"/>
    </source>
</evidence>
<feature type="compositionally biased region" description="Polar residues" evidence="2">
    <location>
        <begin position="334"/>
        <end position="353"/>
    </location>
</feature>
<proteinExistence type="predicted"/>
<gene>
    <name evidence="3" type="ORF">A3J56_01395</name>
</gene>
<dbReference type="Proteomes" id="UP000178406">
    <property type="component" value="Unassembled WGS sequence"/>
</dbReference>
<evidence type="ECO:0000313" key="4">
    <source>
        <dbReference type="Proteomes" id="UP000178406"/>
    </source>
</evidence>